<dbReference type="InterPro" id="IPR002018">
    <property type="entry name" value="CarbesteraseB"/>
</dbReference>
<dbReference type="EC" id="3.1.1.-" evidence="3"/>
<dbReference type="Proteomes" id="UP000092668">
    <property type="component" value="Unassembled WGS sequence"/>
</dbReference>
<evidence type="ECO:0000313" key="8">
    <source>
        <dbReference type="Proteomes" id="UP000192713"/>
    </source>
</evidence>
<dbReference type="Pfam" id="PF00135">
    <property type="entry name" value="COesterase"/>
    <property type="match status" value="1"/>
</dbReference>
<evidence type="ECO:0000313" key="6">
    <source>
        <dbReference type="EMBL" id="ORA81956.1"/>
    </source>
</evidence>
<proteinExistence type="inferred from homology"/>
<dbReference type="SUPFAM" id="SSF53474">
    <property type="entry name" value="alpha/beta-Hydrolases"/>
    <property type="match status" value="1"/>
</dbReference>
<reference evidence="5 7" key="1">
    <citation type="submission" date="2015-06" db="EMBL/GenBank/DDBJ databases">
        <title>Genome sequence of Mycobacterium kumamotonense strain Roo.</title>
        <authorList>
            <person name="Greninger A.L."/>
            <person name="Cunningham G."/>
            <person name="Miller S."/>
        </authorList>
    </citation>
    <scope>NUCLEOTIDE SEQUENCE [LARGE SCALE GENOMIC DNA]</scope>
    <source>
        <strain evidence="5 7">Roo</strain>
    </source>
</reference>
<evidence type="ECO:0000256" key="3">
    <source>
        <dbReference type="RuleBase" id="RU361235"/>
    </source>
</evidence>
<evidence type="ECO:0000313" key="7">
    <source>
        <dbReference type="Proteomes" id="UP000092668"/>
    </source>
</evidence>
<keyword evidence="3" id="KW-0732">Signal</keyword>
<dbReference type="GO" id="GO:0016787">
    <property type="term" value="F:hydrolase activity"/>
    <property type="evidence" value="ECO:0007669"/>
    <property type="project" value="UniProtKB-KW"/>
</dbReference>
<dbReference type="OrthoDB" id="3199405at2"/>
<gene>
    <name evidence="5" type="ORF">ACT18_04010</name>
    <name evidence="6" type="ORF">BST28_05660</name>
</gene>
<dbReference type="ESTHER" id="9myco-a0a1b8sjw0">
    <property type="family name" value="Carb_B_Bacteria"/>
</dbReference>
<dbReference type="EMBL" id="LFOE01000003">
    <property type="protein sequence ID" value="OBY33008.1"/>
    <property type="molecule type" value="Genomic_DNA"/>
</dbReference>
<comment type="similarity">
    <text evidence="1 3">Belongs to the type-B carboxylesterase/lipase family.</text>
</comment>
<protein>
    <recommendedName>
        <fullName evidence="3">Carboxylic ester hydrolase</fullName>
        <ecNumber evidence="3">3.1.1.-</ecNumber>
    </recommendedName>
</protein>
<dbReference type="Gene3D" id="3.40.50.1820">
    <property type="entry name" value="alpha/beta hydrolase"/>
    <property type="match status" value="1"/>
</dbReference>
<name>A0A1B8SJW0_9MYCO</name>
<feature type="chain" id="PRO_5044514138" description="Carboxylic ester hydrolase" evidence="3">
    <location>
        <begin position="26"/>
        <end position="550"/>
    </location>
</feature>
<keyword evidence="2 3" id="KW-0378">Hydrolase</keyword>
<evidence type="ECO:0000256" key="1">
    <source>
        <dbReference type="ARBA" id="ARBA00005964"/>
    </source>
</evidence>
<accession>A0A1B8SJW0</accession>
<dbReference type="PROSITE" id="PS00122">
    <property type="entry name" value="CARBOXYLESTERASE_B_1"/>
    <property type="match status" value="1"/>
</dbReference>
<evidence type="ECO:0000259" key="4">
    <source>
        <dbReference type="Pfam" id="PF00135"/>
    </source>
</evidence>
<dbReference type="Proteomes" id="UP000192713">
    <property type="component" value="Unassembled WGS sequence"/>
</dbReference>
<dbReference type="STRING" id="354243.BST28_05660"/>
<dbReference type="AlphaFoldDB" id="A0A1B8SJW0"/>
<evidence type="ECO:0000256" key="2">
    <source>
        <dbReference type="ARBA" id="ARBA00022801"/>
    </source>
</evidence>
<dbReference type="RefSeq" id="WP_065287209.1">
    <property type="nucleotide sequence ID" value="NZ_LFOE01000003.1"/>
</dbReference>
<dbReference type="InterPro" id="IPR019826">
    <property type="entry name" value="Carboxylesterase_B_AS"/>
</dbReference>
<dbReference type="PANTHER" id="PTHR11559">
    <property type="entry name" value="CARBOXYLESTERASE"/>
    <property type="match status" value="1"/>
</dbReference>
<evidence type="ECO:0000313" key="5">
    <source>
        <dbReference type="EMBL" id="OBY33008.1"/>
    </source>
</evidence>
<comment type="caution">
    <text evidence="5">The sequence shown here is derived from an EMBL/GenBank/DDBJ whole genome shotgun (WGS) entry which is preliminary data.</text>
</comment>
<feature type="domain" description="Carboxylesterase type B" evidence="4">
    <location>
        <begin position="50"/>
        <end position="545"/>
    </location>
</feature>
<keyword evidence="7" id="KW-1185">Reference proteome</keyword>
<sequence>MSTGSHRRRGLRAGAAALALLAALAGGCARSDGASPQPGIGPRAVALNADVVRTAAGLLRGTVGPDHRLFQGIPYAAAPVGPLRWQPPAPMPAWQGVRDAVKRGPWCIQPDTAEVDPTSEDCLSLNVWTPTGSAAEPLPVMVWIHGGSFMRGAGDIYDAQRLSVRGRIVVVTINYRLGALGFLADPALGEVGNYGLADQQAALRWVRDNIGSFGGDPAKVTIAGESAGGMSVCDHLAAPESAGLFRAAIIQSGPCQAQVEAPEARRISREYTQALGCADPGKEAAPEDPEVAACLRALPADRLAKPLWYARFGTDQLSGPAVGTPLLPEDPVRVFRDGRGGQAARVPVLLGVNRDEFTMFVALRYLRVGREIAAAEYLDELEDTFGSGEGAAVADHYPPARFGGSTSLAYAAAATDDIFACLTDRMARGLAAGAPVYGYEFADPHAPAPELYDTVPFPIGATHSLEMRYLFDIGGAPPLDPAQRRLSDQMIEYWTGFVVTGAPIGVGQPDWPEIATGAERRWMSLRPDGSRLITDYAAEHQCEFWATVRG</sequence>
<feature type="signal peptide" evidence="3">
    <location>
        <begin position="1"/>
        <end position="25"/>
    </location>
</feature>
<dbReference type="PROSITE" id="PS51257">
    <property type="entry name" value="PROKAR_LIPOPROTEIN"/>
    <property type="match status" value="1"/>
</dbReference>
<reference evidence="6 8" key="2">
    <citation type="submission" date="2017-02" db="EMBL/GenBank/DDBJ databases">
        <title>The new phylogeny of genus Mycobacterium.</title>
        <authorList>
            <person name="Tortoli E."/>
            <person name="Trovato A."/>
            <person name="Cirillo D.M."/>
        </authorList>
    </citation>
    <scope>NUCLEOTIDE SEQUENCE [LARGE SCALE GENOMIC DNA]</scope>
    <source>
        <strain evidence="6 8">DSM 45093</strain>
    </source>
</reference>
<dbReference type="PATRIC" id="fig|354243.3.peg.850"/>
<dbReference type="InterPro" id="IPR029058">
    <property type="entry name" value="AB_hydrolase_fold"/>
</dbReference>
<dbReference type="EMBL" id="MVHU01000005">
    <property type="protein sequence ID" value="ORA81956.1"/>
    <property type="molecule type" value="Genomic_DNA"/>
</dbReference>
<dbReference type="InterPro" id="IPR050309">
    <property type="entry name" value="Type-B_Carboxylest/Lipase"/>
</dbReference>
<organism evidence="5 7">
    <name type="scientific">Mycolicibacter kumamotonensis</name>
    <dbReference type="NCBI Taxonomy" id="354243"/>
    <lineage>
        <taxon>Bacteria</taxon>
        <taxon>Bacillati</taxon>
        <taxon>Actinomycetota</taxon>
        <taxon>Actinomycetes</taxon>
        <taxon>Mycobacteriales</taxon>
        <taxon>Mycobacteriaceae</taxon>
        <taxon>Mycolicibacter</taxon>
    </lineage>
</organism>